<organism evidence="1 2">
    <name type="scientific">Lipomyces orientalis</name>
    <dbReference type="NCBI Taxonomy" id="1233043"/>
    <lineage>
        <taxon>Eukaryota</taxon>
        <taxon>Fungi</taxon>
        <taxon>Dikarya</taxon>
        <taxon>Ascomycota</taxon>
        <taxon>Saccharomycotina</taxon>
        <taxon>Lipomycetes</taxon>
        <taxon>Lipomycetales</taxon>
        <taxon>Lipomycetaceae</taxon>
        <taxon>Lipomyces</taxon>
    </lineage>
</organism>
<protein>
    <submittedName>
        <fullName evidence="1">Uncharacterized protein</fullName>
    </submittedName>
</protein>
<evidence type="ECO:0000313" key="2">
    <source>
        <dbReference type="Proteomes" id="UP001489719"/>
    </source>
</evidence>
<comment type="caution">
    <text evidence="1">The sequence shown here is derived from an EMBL/GenBank/DDBJ whole genome shotgun (WGS) entry which is preliminary data.</text>
</comment>
<sequence>MAQSSNDSVYSQSSVDQARSGVVGPPQQTSAQATSGQASTAYPSRQALQAHWLPSPASSFRRNSQPQQSVQQQAQMYGTPDRGSGQHDSLQRPQQHYYDTLPRPPPPLPYGHTQQRYQQYPSENTVPPAYNYVLPPSQQYNPSQSYPQQSGEPGIAHSTALGQTQPSSSSIMTNRRVSHSAPQQSHRLAYAGGSPHLPLQSPSPSSQLPVIDQQTQQAERSPVTLQRNPADSHGLQSGEYVQSPVRPQLPLSQSSSLFSRFLNPPLLSPTQPQTPKQQLPPLPASQSQTHDRQEAMKSPSMPHRVGWDVSTPQAQHQGQYLPYISQTPGGTHYHHQHAHQEPSRSFLSGDQQQPSYGRPLQPQPNTPGTAPFGRLHEDSVPKYDERRTPLPQYASLNYQGGRRDYLQPPQLEPASRPRLPAIDPALTSSEQSEPLHRAVSLEQYHRSQQQYHRGSLATPSPVLSQVRHTPQPQSRPLGPSGPLGPALAITKMPDKHAEVHDASLLASVSRQSYSMSLAGSPVSTSPSLQSTLLAPTEPQGETEQFKLARRKSSIAAILSPPLSADNHGSRLVSSPILNQEGHPPPQEGQRVQLLSPTQTNQQESLQRMVSRASPPLPSPAYIVSGVTFPPAESIATAPRLSQQEYQQSSDHKSQEQDVEPIDPWIVSGQHHSVAERRESSSPRQEKKKNSRASSDKNVLSSKRSGEINARERFRTIAPAPGAGAGAGKPPYDTASSVGAGATPRPLKPKPIPFLAPSAPMTAKTEPPTTTSTYQAATLETAADSLVPSGSSSSSSSTSGSSSSSPRSSNIPLKPTSPVIAQLVTSTTAAKPPVPEPVTSSSETKSFDAIAELRPLPGATEPSIRSSIQLSISSDSVVPLKQALSEPALLVPASTSMQTVSEQPAAPVVAETEIVKGSNSRQEKESSTEPTRARSVSPPVDAGPEKSEIVSPLPSLAVKKTTASAVVQQESSAVGPLTQIRDSKSSSAPTPSSTPPTPASASKGIAIKKLRMGPKSTPTAIVFPISRKRMAESDDSDGNRSDNEDHGRDWKDSDGESEKAERMAVDEGEESEDESGVHAAKRQKVLKHEEASPSKTVKGERKLSGISATSDGTTSDGRAKSKFEHNFSAEAAFSELIAAAKNLRNAFTLTAPATSEDRETSNPKKQLDFTEVALHNGREHVTELKISRDKRELCRQAWLRSVIKGRAELSSKHDNSILRLRQWLKWWWADIAARHSENQLLGSWGKRTQISKAWQAAYDVSASIVHARLRQCERVYELQYRCGWPALVLATMATPALGPTQRVRKSHLERGCDATQISQKDWSEFIALAESRINEIRNVVMIQCGYDGIRRILEKAAVTKPFALQGLALFPPYTYAEDADTIVVMPRTQLTNSRIVFDKRKKIKRDGKKEKK</sequence>
<proteinExistence type="predicted"/>
<dbReference type="Proteomes" id="UP001489719">
    <property type="component" value="Unassembled WGS sequence"/>
</dbReference>
<name>A0ACC3TTN2_9ASCO</name>
<reference evidence="2" key="1">
    <citation type="journal article" date="2024" name="Front. Bioeng. Biotechnol.">
        <title>Genome-scale model development and genomic sequencing of the oleaginous clade Lipomyces.</title>
        <authorList>
            <person name="Czajka J.J."/>
            <person name="Han Y."/>
            <person name="Kim J."/>
            <person name="Mondo S.J."/>
            <person name="Hofstad B.A."/>
            <person name="Robles A."/>
            <person name="Haridas S."/>
            <person name="Riley R."/>
            <person name="LaButti K."/>
            <person name="Pangilinan J."/>
            <person name="Andreopoulos W."/>
            <person name="Lipzen A."/>
            <person name="Yan J."/>
            <person name="Wang M."/>
            <person name="Ng V."/>
            <person name="Grigoriev I.V."/>
            <person name="Spatafora J.W."/>
            <person name="Magnuson J.K."/>
            <person name="Baker S.E."/>
            <person name="Pomraning K.R."/>
        </authorList>
    </citation>
    <scope>NUCLEOTIDE SEQUENCE [LARGE SCALE GENOMIC DNA]</scope>
    <source>
        <strain evidence="2">CBS 10300</strain>
    </source>
</reference>
<gene>
    <name evidence="1" type="ORF">V1517DRAFT_317407</name>
</gene>
<accession>A0ACC3TTN2</accession>
<keyword evidence="2" id="KW-1185">Reference proteome</keyword>
<dbReference type="EMBL" id="MU970050">
    <property type="protein sequence ID" value="KAK9324400.1"/>
    <property type="molecule type" value="Genomic_DNA"/>
</dbReference>
<evidence type="ECO:0000313" key="1">
    <source>
        <dbReference type="EMBL" id="KAK9324400.1"/>
    </source>
</evidence>